<proteinExistence type="predicted"/>
<dbReference type="STRING" id="981085.W9RD24"/>
<dbReference type="EMBL" id="KE344582">
    <property type="protein sequence ID" value="EXB69086.1"/>
    <property type="molecule type" value="Genomic_DNA"/>
</dbReference>
<evidence type="ECO:0000256" key="1">
    <source>
        <dbReference type="SAM" id="MobiDB-lite"/>
    </source>
</evidence>
<feature type="domain" description="Myb/SANT-like" evidence="2">
    <location>
        <begin position="48"/>
        <end position="142"/>
    </location>
</feature>
<keyword evidence="4" id="KW-1185">Reference proteome</keyword>
<dbReference type="Pfam" id="PF12776">
    <property type="entry name" value="Myb_DNA-bind_3"/>
    <property type="match status" value="1"/>
</dbReference>
<sequence length="347" mass="39719">MCERLSKLLSPELKISYIALRISCSTSCRMQTNTETIERGRGKNKHFWTMDEDAALLESLHELYQSSKWRGDSGFKNGYAIQLETMMEGKLPGCGLKASPHIESRIKTLKSKYFALSEMLSHRGFGWNDKQMMLICDKRVYNEWVKSHREANGLYGKPFLHYETLKEIYCKERASGANVRSSIDRDDIQREDADQEDLDIVDLQSNPVADVNAETQVDGSGDYEVSFTQQPSSRRRKSAENSPSVSNRKCRVRIRVVEEMGKSFGSMAASIATMAQKLDNVWSNDKEVATMQAKLDNELTKIQGLTELQVFRATNILATKHDLLRVFFSMSKERRRSYVFNLLEYGL</sequence>
<name>W9RD24_9ROSA</name>
<accession>W9RD24</accession>
<reference evidence="4" key="1">
    <citation type="submission" date="2013-01" db="EMBL/GenBank/DDBJ databases">
        <title>Draft Genome Sequence of a Mulberry Tree, Morus notabilis C.K. Schneid.</title>
        <authorList>
            <person name="He N."/>
            <person name="Zhao S."/>
        </authorList>
    </citation>
    <scope>NUCLEOTIDE SEQUENCE</scope>
</reference>
<protein>
    <recommendedName>
        <fullName evidence="2">Myb/SANT-like domain-containing protein</fullName>
    </recommendedName>
</protein>
<evidence type="ECO:0000313" key="3">
    <source>
        <dbReference type="EMBL" id="EXB69086.1"/>
    </source>
</evidence>
<feature type="region of interest" description="Disordered" evidence="1">
    <location>
        <begin position="219"/>
        <end position="247"/>
    </location>
</feature>
<dbReference type="eggNOG" id="ENOG502S2HS">
    <property type="taxonomic scope" value="Eukaryota"/>
</dbReference>
<dbReference type="Proteomes" id="UP000030645">
    <property type="component" value="Unassembled WGS sequence"/>
</dbReference>
<evidence type="ECO:0000313" key="4">
    <source>
        <dbReference type="Proteomes" id="UP000030645"/>
    </source>
</evidence>
<gene>
    <name evidence="3" type="ORF">L484_017364</name>
</gene>
<dbReference type="AlphaFoldDB" id="W9RD24"/>
<organism evidence="3 4">
    <name type="scientific">Morus notabilis</name>
    <dbReference type="NCBI Taxonomy" id="981085"/>
    <lineage>
        <taxon>Eukaryota</taxon>
        <taxon>Viridiplantae</taxon>
        <taxon>Streptophyta</taxon>
        <taxon>Embryophyta</taxon>
        <taxon>Tracheophyta</taxon>
        <taxon>Spermatophyta</taxon>
        <taxon>Magnoliopsida</taxon>
        <taxon>eudicotyledons</taxon>
        <taxon>Gunneridae</taxon>
        <taxon>Pentapetalae</taxon>
        <taxon>rosids</taxon>
        <taxon>fabids</taxon>
        <taxon>Rosales</taxon>
        <taxon>Moraceae</taxon>
        <taxon>Moreae</taxon>
        <taxon>Morus</taxon>
    </lineage>
</organism>
<dbReference type="InterPro" id="IPR024752">
    <property type="entry name" value="Myb/SANT-like_dom"/>
</dbReference>
<dbReference type="PANTHER" id="PTHR46250:SF15">
    <property type="entry name" value="OS01G0523800 PROTEIN"/>
    <property type="match status" value="1"/>
</dbReference>
<evidence type="ECO:0000259" key="2">
    <source>
        <dbReference type="Pfam" id="PF12776"/>
    </source>
</evidence>
<dbReference type="PANTHER" id="PTHR46250">
    <property type="entry name" value="MYB/SANT-LIKE DNA-BINDING DOMAIN PROTEIN-RELATED"/>
    <property type="match status" value="1"/>
</dbReference>